<dbReference type="GO" id="GO:0008654">
    <property type="term" value="P:phospholipid biosynthetic process"/>
    <property type="evidence" value="ECO:0007669"/>
    <property type="project" value="UniProtKB-UniRule"/>
</dbReference>
<dbReference type="AlphaFoldDB" id="A0A2W5V9E0"/>
<dbReference type="RefSeq" id="WP_304275312.1">
    <property type="nucleotide sequence ID" value="NZ_QFQZ01000012.1"/>
</dbReference>
<dbReference type="InterPro" id="IPR003811">
    <property type="entry name" value="G3P_acylTferase_PlsY"/>
</dbReference>
<evidence type="ECO:0000256" key="10">
    <source>
        <dbReference type="HAMAP-Rule" id="MF_01043"/>
    </source>
</evidence>
<feature type="transmembrane region" description="Helical" evidence="10">
    <location>
        <begin position="61"/>
        <end position="83"/>
    </location>
</feature>
<dbReference type="PANTHER" id="PTHR30309">
    <property type="entry name" value="INNER MEMBRANE PROTEIN YGIH"/>
    <property type="match status" value="1"/>
</dbReference>
<sequence length="216" mass="22287">MESLAPAVYLTLAITVVGGYLLGSIPFGLIATRLGGAGDIRQIGSGNIGATNVLRSGRKDLALITLLGDGGKGVAAVLLARYLTHGNPAVIALASGAAFLGHLFPVWLKFKGGKGVATFYGVLLSACWPVGVLAAITWLAMAALFRISSLAALTAAVLAAPFAIATDQPRPFLGLAIFMAILILIRHRENIARLLEGEEPKIGKKKTAPPAAPETP</sequence>
<comment type="function">
    <text evidence="10">Catalyzes the transfer of an acyl group from acyl-phosphate (acyl-PO(4)) to glycerol-3-phosphate (G3P) to form lysophosphatidic acid (LPA). This enzyme utilizes acyl-phosphate as fatty acyl donor, but not acyl-CoA or acyl-ACP.</text>
</comment>
<dbReference type="Pfam" id="PF02660">
    <property type="entry name" value="G3P_acyltransf"/>
    <property type="match status" value="1"/>
</dbReference>
<comment type="similarity">
    <text evidence="10">Belongs to the PlsY family.</text>
</comment>
<keyword evidence="6 10" id="KW-0443">Lipid metabolism</keyword>
<evidence type="ECO:0000256" key="5">
    <source>
        <dbReference type="ARBA" id="ARBA00022989"/>
    </source>
</evidence>
<comment type="catalytic activity">
    <reaction evidence="10">
        <text>an acyl phosphate + sn-glycerol 3-phosphate = a 1-acyl-sn-glycero-3-phosphate + phosphate</text>
        <dbReference type="Rhea" id="RHEA:34075"/>
        <dbReference type="ChEBI" id="CHEBI:43474"/>
        <dbReference type="ChEBI" id="CHEBI:57597"/>
        <dbReference type="ChEBI" id="CHEBI:57970"/>
        <dbReference type="ChEBI" id="CHEBI:59918"/>
        <dbReference type="EC" id="2.3.1.275"/>
    </reaction>
</comment>
<comment type="subcellular location">
    <subcellularLocation>
        <location evidence="10">Cell membrane</location>
        <topology evidence="10">Multi-pass membrane protein</topology>
    </subcellularLocation>
</comment>
<dbReference type="PANTHER" id="PTHR30309:SF0">
    <property type="entry name" value="GLYCEROL-3-PHOSPHATE ACYLTRANSFERASE-RELATED"/>
    <property type="match status" value="1"/>
</dbReference>
<dbReference type="Proteomes" id="UP000249393">
    <property type="component" value="Unassembled WGS sequence"/>
</dbReference>
<dbReference type="GO" id="GO:0005886">
    <property type="term" value="C:plasma membrane"/>
    <property type="evidence" value="ECO:0007669"/>
    <property type="project" value="UniProtKB-SubCell"/>
</dbReference>
<evidence type="ECO:0000256" key="2">
    <source>
        <dbReference type="ARBA" id="ARBA00022516"/>
    </source>
</evidence>
<keyword evidence="9 10" id="KW-1208">Phospholipid metabolism</keyword>
<dbReference type="SMART" id="SM01207">
    <property type="entry name" value="G3P_acyltransf"/>
    <property type="match status" value="1"/>
</dbReference>
<dbReference type="EC" id="2.3.1.275" evidence="10"/>
<dbReference type="EMBL" id="QFQZ01000012">
    <property type="protein sequence ID" value="PZR35812.1"/>
    <property type="molecule type" value="Genomic_DNA"/>
</dbReference>
<evidence type="ECO:0000256" key="3">
    <source>
        <dbReference type="ARBA" id="ARBA00022679"/>
    </source>
</evidence>
<evidence type="ECO:0000256" key="1">
    <source>
        <dbReference type="ARBA" id="ARBA00022475"/>
    </source>
</evidence>
<feature type="transmembrane region" description="Helical" evidence="10">
    <location>
        <begin position="172"/>
        <end position="188"/>
    </location>
</feature>
<evidence type="ECO:0000313" key="12">
    <source>
        <dbReference type="Proteomes" id="UP000249393"/>
    </source>
</evidence>
<keyword evidence="11" id="KW-0012">Acyltransferase</keyword>
<feature type="transmembrane region" description="Helical" evidence="10">
    <location>
        <begin position="89"/>
        <end position="108"/>
    </location>
</feature>
<dbReference type="HAMAP" id="MF_01043">
    <property type="entry name" value="PlsY"/>
    <property type="match status" value="1"/>
</dbReference>
<dbReference type="GO" id="GO:0043772">
    <property type="term" value="F:acyl-phosphate glycerol-3-phosphate acyltransferase activity"/>
    <property type="evidence" value="ECO:0007669"/>
    <property type="project" value="UniProtKB-UniRule"/>
</dbReference>
<evidence type="ECO:0000256" key="7">
    <source>
        <dbReference type="ARBA" id="ARBA00023136"/>
    </source>
</evidence>
<gene>
    <name evidence="10 11" type="primary">plsY</name>
    <name evidence="11" type="ORF">DI526_05865</name>
</gene>
<evidence type="ECO:0000256" key="9">
    <source>
        <dbReference type="ARBA" id="ARBA00023264"/>
    </source>
</evidence>
<keyword evidence="2 10" id="KW-0444">Lipid biosynthesis</keyword>
<keyword evidence="3 10" id="KW-0808">Transferase</keyword>
<keyword evidence="4 10" id="KW-0812">Transmembrane</keyword>
<keyword evidence="5 10" id="KW-1133">Transmembrane helix</keyword>
<evidence type="ECO:0000313" key="11">
    <source>
        <dbReference type="EMBL" id="PZR35812.1"/>
    </source>
</evidence>
<accession>A0A2W5V9E0</accession>
<comment type="subunit">
    <text evidence="10">Probably interacts with PlsX.</text>
</comment>
<keyword evidence="7 10" id="KW-0472">Membrane</keyword>
<keyword evidence="1 10" id="KW-1003">Cell membrane</keyword>
<keyword evidence="8 10" id="KW-0594">Phospholipid biosynthesis</keyword>
<evidence type="ECO:0000256" key="6">
    <source>
        <dbReference type="ARBA" id="ARBA00023098"/>
    </source>
</evidence>
<protein>
    <recommendedName>
        <fullName evidence="10">Glycerol-3-phosphate acyltransferase</fullName>
    </recommendedName>
    <alternativeName>
        <fullName evidence="10">Acyl-PO4 G3P acyltransferase</fullName>
    </alternativeName>
    <alternativeName>
        <fullName evidence="10">Acyl-phosphate--glycerol-3-phosphate acyltransferase</fullName>
    </alternativeName>
    <alternativeName>
        <fullName evidence="10">G3P acyltransferase</fullName>
        <shortName evidence="10">GPAT</shortName>
        <ecNumber evidence="10">2.3.1.275</ecNumber>
    </alternativeName>
    <alternativeName>
        <fullName evidence="10">Lysophosphatidic acid synthase</fullName>
        <shortName evidence="10">LPA synthase</shortName>
    </alternativeName>
</protein>
<feature type="transmembrane region" description="Helical" evidence="10">
    <location>
        <begin position="147"/>
        <end position="165"/>
    </location>
</feature>
<feature type="transmembrane region" description="Helical" evidence="10">
    <location>
        <begin position="6"/>
        <end position="31"/>
    </location>
</feature>
<reference evidence="11 12" key="1">
    <citation type="submission" date="2017-08" db="EMBL/GenBank/DDBJ databases">
        <title>Infants hospitalized years apart are colonized by the same room-sourced microbial strains.</title>
        <authorList>
            <person name="Brooks B."/>
            <person name="Olm M.R."/>
            <person name="Firek B.A."/>
            <person name="Baker R."/>
            <person name="Thomas B.C."/>
            <person name="Morowitz M.J."/>
            <person name="Banfield J.F."/>
        </authorList>
    </citation>
    <scope>NUCLEOTIDE SEQUENCE [LARGE SCALE GENOMIC DNA]</scope>
    <source>
        <strain evidence="11">S2_003_000_R2_4</strain>
    </source>
</reference>
<evidence type="ECO:0000256" key="4">
    <source>
        <dbReference type="ARBA" id="ARBA00022692"/>
    </source>
</evidence>
<comment type="pathway">
    <text evidence="10">Lipid metabolism; phospholipid metabolism.</text>
</comment>
<feature type="transmembrane region" description="Helical" evidence="10">
    <location>
        <begin position="120"/>
        <end position="141"/>
    </location>
</feature>
<comment type="caution">
    <text evidence="11">The sequence shown here is derived from an EMBL/GenBank/DDBJ whole genome shotgun (WGS) entry which is preliminary data.</text>
</comment>
<organism evidence="11 12">
    <name type="scientific">Caulobacter segnis</name>
    <dbReference type="NCBI Taxonomy" id="88688"/>
    <lineage>
        <taxon>Bacteria</taxon>
        <taxon>Pseudomonadati</taxon>
        <taxon>Pseudomonadota</taxon>
        <taxon>Alphaproteobacteria</taxon>
        <taxon>Caulobacterales</taxon>
        <taxon>Caulobacteraceae</taxon>
        <taxon>Caulobacter</taxon>
    </lineage>
</organism>
<proteinExistence type="inferred from homology"/>
<dbReference type="NCBIfam" id="TIGR00023">
    <property type="entry name" value="glycerol-3-phosphate 1-O-acyltransferase PlsY"/>
    <property type="match status" value="1"/>
</dbReference>
<dbReference type="UniPathway" id="UPA00085"/>
<evidence type="ECO:0000256" key="8">
    <source>
        <dbReference type="ARBA" id="ARBA00023209"/>
    </source>
</evidence>
<name>A0A2W5V9E0_9CAUL</name>